<feature type="coiled-coil region" evidence="4">
    <location>
        <begin position="30"/>
        <end position="60"/>
    </location>
</feature>
<feature type="compositionally biased region" description="Basic and acidic residues" evidence="5">
    <location>
        <begin position="1"/>
        <end position="13"/>
    </location>
</feature>
<dbReference type="EMBL" id="JTAI01000013">
    <property type="protein sequence ID" value="PPS96761.1"/>
    <property type="molecule type" value="Genomic_DNA"/>
</dbReference>
<keyword evidence="4" id="KW-0175">Coiled coil</keyword>
<dbReference type="VEuPathDB" id="CryptoDB:CHUDEA5_3790"/>
<dbReference type="VEuPathDB" id="CryptoDB:ChTU502y2012_410g0350"/>
<evidence type="ECO:0000256" key="4">
    <source>
        <dbReference type="SAM" id="Coils"/>
    </source>
</evidence>
<dbReference type="VEuPathDB" id="CryptoDB:Chro.50474"/>
<sequence>MFLFRRKQEKEETNPLSEIESAHEKALKASQAIQRSLLDLEEKEKKLENEAANLALQGDKNSALLVLRRKKLVTQEREKLLSSSLLLEQQLLNLETAKTQQMTMSALSASAMAHQSIISSTNTDKLEKISDTIKEQQSIHDEISQIINQSLPSMNEADLMEELSAIQAKEIDRKILESSEIFTTNNKVLLNSSASNLDEKIMEKL</sequence>
<keyword evidence="8" id="KW-1185">Reference proteome</keyword>
<dbReference type="InterPro" id="IPR005024">
    <property type="entry name" value="Snf7_fam"/>
</dbReference>
<dbReference type="GO" id="GO:0009898">
    <property type="term" value="C:cytoplasmic side of plasma membrane"/>
    <property type="evidence" value="ECO:0007669"/>
    <property type="project" value="TreeGrafter"/>
</dbReference>
<reference evidence="6" key="2">
    <citation type="submission" date="2015-08" db="EMBL/GenBank/DDBJ databases">
        <authorList>
            <person name="Babu N.S."/>
            <person name="Beckwith C.J."/>
            <person name="Beseler K.G."/>
            <person name="Brison A."/>
            <person name="Carone J.V."/>
            <person name="Caskin T.P."/>
            <person name="Diamond M."/>
            <person name="Durham M.E."/>
            <person name="Foxe J.M."/>
            <person name="Go M."/>
            <person name="Henderson B.A."/>
            <person name="Jones I.B."/>
            <person name="McGettigan J.A."/>
            <person name="Micheletti S.J."/>
            <person name="Nasrallah M.E."/>
            <person name="Ortiz D."/>
            <person name="Piller C.R."/>
            <person name="Privatt S.R."/>
            <person name="Schneider S.L."/>
            <person name="Sharp S."/>
            <person name="Smith T.C."/>
            <person name="Stanton J.D."/>
            <person name="Ullery H.E."/>
            <person name="Wilson R.J."/>
            <person name="Serrano M.G."/>
            <person name="Buck G."/>
            <person name="Lee V."/>
            <person name="Wang Y."/>
            <person name="Carvalho R."/>
            <person name="Voegtly L."/>
            <person name="Shi R."/>
            <person name="Duckworth R."/>
            <person name="Johnson A."/>
            <person name="Loviza R."/>
            <person name="Walstead R."/>
            <person name="Shah Z."/>
            <person name="Kiflezghi M."/>
            <person name="Wade K."/>
            <person name="Ball S.L."/>
            <person name="Bradley K.W."/>
            <person name="Asai D.J."/>
            <person name="Bowman C.A."/>
            <person name="Russell D.A."/>
            <person name="Pope W.H."/>
            <person name="Jacobs-Sera D."/>
            <person name="Hendrix R.W."/>
            <person name="Hatfull G.F."/>
        </authorList>
    </citation>
    <scope>NUCLEOTIDE SEQUENCE [LARGE SCALE GENOMIC DNA]</scope>
</reference>
<dbReference type="GO" id="GO:0005771">
    <property type="term" value="C:multivesicular body"/>
    <property type="evidence" value="ECO:0007669"/>
    <property type="project" value="TreeGrafter"/>
</dbReference>
<dbReference type="GO" id="GO:0000815">
    <property type="term" value="C:ESCRT III complex"/>
    <property type="evidence" value="ECO:0007669"/>
    <property type="project" value="TreeGrafter"/>
</dbReference>
<name>A0A0S4TGT1_CRYHO</name>
<dbReference type="OrthoDB" id="5592979at2759"/>
<dbReference type="VEuPathDB" id="CryptoDB:GY17_00001570"/>
<evidence type="ECO:0000256" key="1">
    <source>
        <dbReference type="ARBA" id="ARBA00004177"/>
    </source>
</evidence>
<dbReference type="Proteomes" id="UP001429100">
    <property type="component" value="Unassembled WGS sequence"/>
</dbReference>
<reference evidence="7 8" key="3">
    <citation type="submission" date="2017-10" db="EMBL/GenBank/DDBJ databases">
        <title>Consistent, comparative and evidence-based genome annotation and re-annotation for the closely-related species, Cryptosporidium parvum, C. hominis and C. tyzzeri.</title>
        <authorList>
            <person name="Baptista R.P."/>
            <person name="Li Y."/>
            <person name="Sateriale A."/>
            <person name="Striepen B."/>
            <person name="Kissinger J.C."/>
        </authorList>
    </citation>
    <scope>NUCLEOTIDE SEQUENCE [LARGE SCALE GENOMIC DNA]</scope>
    <source>
        <strain evidence="7">30976</strain>
    </source>
</reference>
<protein>
    <submittedName>
        <fullName evidence="7">Snf7 family</fullName>
    </submittedName>
</protein>
<dbReference type="AlphaFoldDB" id="A0A0S4TGT1"/>
<dbReference type="PANTHER" id="PTHR22761:SF10">
    <property type="entry name" value="GH13992P"/>
    <property type="match status" value="1"/>
</dbReference>
<keyword evidence="3" id="KW-0967">Endosome</keyword>
<accession>A0A0S4TGT1</accession>
<dbReference type="PANTHER" id="PTHR22761">
    <property type="entry name" value="CHARGED MULTIVESICULAR BODY PROTEIN"/>
    <property type="match status" value="1"/>
</dbReference>
<comment type="subcellular location">
    <subcellularLocation>
        <location evidence="1">Endosome</location>
    </subcellularLocation>
</comment>
<feature type="region of interest" description="Disordered" evidence="5">
    <location>
        <begin position="1"/>
        <end position="23"/>
    </location>
</feature>
<evidence type="ECO:0000313" key="6">
    <source>
        <dbReference type="EMBL" id="CUV06364.1"/>
    </source>
</evidence>
<dbReference type="GO" id="GO:0006900">
    <property type="term" value="P:vesicle budding from membrane"/>
    <property type="evidence" value="ECO:0007669"/>
    <property type="project" value="TreeGrafter"/>
</dbReference>
<dbReference type="Gene3D" id="6.10.140.1230">
    <property type="match status" value="1"/>
</dbReference>
<evidence type="ECO:0000313" key="8">
    <source>
        <dbReference type="Proteomes" id="UP001429100"/>
    </source>
</evidence>
<reference evidence="7 8" key="1">
    <citation type="submission" date="2014-11" db="EMBL/GenBank/DDBJ databases">
        <title>Comparative genomic analysis of Cryptosporidium hominis reveals occurrence of genetic recombination in virulent subtypes.</title>
        <authorList>
            <person name="Guo Y."/>
            <person name="Tang K."/>
            <person name="Frace M."/>
            <person name="Li N."/>
            <person name="Roellig D.M."/>
            <person name="Sammons S."/>
            <person name="Knipe K."/>
            <person name="Rowe L."/>
            <person name="Feng Y."/>
            <person name="Xiao L."/>
        </authorList>
    </citation>
    <scope>NUCLEOTIDE SEQUENCE [LARGE SCALE GENOMIC DNA]</scope>
    <source>
        <strain evidence="7">30976</strain>
    </source>
</reference>
<gene>
    <name evidence="6" type="ORF">CHUDEA5_3790</name>
    <name evidence="7" type="ORF">GY17_00001570</name>
</gene>
<proteinExistence type="inferred from homology"/>
<evidence type="ECO:0000313" key="7">
    <source>
        <dbReference type="EMBL" id="PPS96761.1"/>
    </source>
</evidence>
<evidence type="ECO:0000256" key="3">
    <source>
        <dbReference type="ARBA" id="ARBA00022753"/>
    </source>
</evidence>
<dbReference type="GO" id="GO:0032511">
    <property type="term" value="P:late endosome to vacuole transport via multivesicular body sorting pathway"/>
    <property type="evidence" value="ECO:0007669"/>
    <property type="project" value="TreeGrafter"/>
</dbReference>
<comment type="similarity">
    <text evidence="2">Belongs to the SNF7 family.</text>
</comment>
<evidence type="ECO:0000256" key="5">
    <source>
        <dbReference type="SAM" id="MobiDB-lite"/>
    </source>
</evidence>
<organism evidence="6">
    <name type="scientific">Cryptosporidium hominis</name>
    <dbReference type="NCBI Taxonomy" id="237895"/>
    <lineage>
        <taxon>Eukaryota</taxon>
        <taxon>Sar</taxon>
        <taxon>Alveolata</taxon>
        <taxon>Apicomplexa</taxon>
        <taxon>Conoidasida</taxon>
        <taxon>Coccidia</taxon>
        <taxon>Eucoccidiorida</taxon>
        <taxon>Eimeriorina</taxon>
        <taxon>Cryptosporidiidae</taxon>
        <taxon>Cryptosporidium</taxon>
    </lineage>
</organism>
<dbReference type="Proteomes" id="UP000199752">
    <property type="component" value="Chromosome 5"/>
</dbReference>
<dbReference type="EMBL" id="LN877951">
    <property type="protein sequence ID" value="CUV06364.1"/>
    <property type="molecule type" value="Genomic_DNA"/>
</dbReference>
<evidence type="ECO:0000256" key="2">
    <source>
        <dbReference type="ARBA" id="ARBA00006190"/>
    </source>
</evidence>
<dbReference type="Pfam" id="PF03357">
    <property type="entry name" value="Snf7"/>
    <property type="match status" value="1"/>
</dbReference>